<keyword evidence="2" id="KW-0378">Hydrolase</keyword>
<evidence type="ECO:0000313" key="2">
    <source>
        <dbReference type="EMBL" id="NJP94818.1"/>
    </source>
</evidence>
<dbReference type="SUPFAM" id="SSF53474">
    <property type="entry name" value="alpha/beta-Hydrolases"/>
    <property type="match status" value="1"/>
</dbReference>
<dbReference type="InterPro" id="IPR029058">
    <property type="entry name" value="AB_hydrolase_fold"/>
</dbReference>
<name>A0ABX1BIB2_9ACTN</name>
<accession>A0ABX1BIB2</accession>
<dbReference type="GO" id="GO:0016787">
    <property type="term" value="F:hydrolase activity"/>
    <property type="evidence" value="ECO:0007669"/>
    <property type="project" value="UniProtKB-KW"/>
</dbReference>
<gene>
    <name evidence="2" type="ORF">HCN51_36205</name>
</gene>
<dbReference type="InterPro" id="IPR051049">
    <property type="entry name" value="Dienelactone_hydrolase-like"/>
</dbReference>
<dbReference type="Gene3D" id="3.40.50.1820">
    <property type="entry name" value="alpha/beta hydrolase"/>
    <property type="match status" value="1"/>
</dbReference>
<dbReference type="InterPro" id="IPR002925">
    <property type="entry name" value="Dienelactn_hydro"/>
</dbReference>
<sequence>MRTRIDTLTTADGSFDAYIWLPAAGTGPGILLLQEIFGVGPYIEKVARDLSELGYVVLAPELFWRIRRNWRGDHSERGVAEALDLSRDFDFAQGVADSALALSHLRTLPEVRGGVGSVGFCLGGGLNYALADTMDAVVSFYGSTVPAAAGDMSTISSPLLLVFGGKDEYIPRDRVAVVEEAARDLANVEVYVAEEAGHAFHNHEAPMFYHPEAAAAVWSRAVGFLGTHLPVIADGS</sequence>
<comment type="caution">
    <text evidence="2">The sequence shown here is derived from an EMBL/GenBank/DDBJ whole genome shotgun (WGS) entry which is preliminary data.</text>
</comment>
<dbReference type="RefSeq" id="WP_168015979.1">
    <property type="nucleotide sequence ID" value="NZ_JAATEP010000032.1"/>
</dbReference>
<feature type="domain" description="Dienelactone hydrolase" evidence="1">
    <location>
        <begin position="15"/>
        <end position="228"/>
    </location>
</feature>
<proteinExistence type="predicted"/>
<dbReference type="EMBL" id="JAATEP010000032">
    <property type="protein sequence ID" value="NJP94818.1"/>
    <property type="molecule type" value="Genomic_DNA"/>
</dbReference>
<dbReference type="PANTHER" id="PTHR46623:SF6">
    <property type="entry name" value="ALPHA_BETA-HYDROLASES SUPERFAMILY PROTEIN"/>
    <property type="match status" value="1"/>
</dbReference>
<organism evidence="2 3">
    <name type="scientific">Nonomuraea composti</name>
    <dbReference type="NCBI Taxonomy" id="2720023"/>
    <lineage>
        <taxon>Bacteria</taxon>
        <taxon>Bacillati</taxon>
        <taxon>Actinomycetota</taxon>
        <taxon>Actinomycetes</taxon>
        <taxon>Streptosporangiales</taxon>
        <taxon>Streptosporangiaceae</taxon>
        <taxon>Nonomuraea</taxon>
    </lineage>
</organism>
<reference evidence="2 3" key="1">
    <citation type="submission" date="2020-03" db="EMBL/GenBank/DDBJ databases">
        <title>WGS of actinomycetes isolated from Thailand.</title>
        <authorList>
            <person name="Thawai C."/>
        </authorList>
    </citation>
    <scope>NUCLEOTIDE SEQUENCE [LARGE SCALE GENOMIC DNA]</scope>
    <source>
        <strain evidence="2 3">FMUSA5-5</strain>
    </source>
</reference>
<dbReference type="PANTHER" id="PTHR46623">
    <property type="entry name" value="CARBOXYMETHYLENEBUTENOLIDASE-RELATED"/>
    <property type="match status" value="1"/>
</dbReference>
<dbReference type="Pfam" id="PF01738">
    <property type="entry name" value="DLH"/>
    <property type="match status" value="1"/>
</dbReference>
<evidence type="ECO:0000313" key="3">
    <source>
        <dbReference type="Proteomes" id="UP000696294"/>
    </source>
</evidence>
<protein>
    <submittedName>
        <fullName evidence="2">Dienelactone hydrolase family protein</fullName>
    </submittedName>
</protein>
<keyword evidence="3" id="KW-1185">Reference proteome</keyword>
<dbReference type="Proteomes" id="UP000696294">
    <property type="component" value="Unassembled WGS sequence"/>
</dbReference>
<evidence type="ECO:0000259" key="1">
    <source>
        <dbReference type="Pfam" id="PF01738"/>
    </source>
</evidence>